<dbReference type="Proteomes" id="UP000015104">
    <property type="component" value="Unassembled WGS sequence"/>
</dbReference>
<dbReference type="EnsemblMetazoa" id="tetur21g01310.1">
    <property type="protein sequence ID" value="tetur21g01310.1"/>
    <property type="gene ID" value="tetur21g01310"/>
</dbReference>
<dbReference type="EMBL" id="CAEY01000548">
    <property type="status" value="NOT_ANNOTATED_CDS"/>
    <property type="molecule type" value="Genomic_DNA"/>
</dbReference>
<evidence type="ECO:0000313" key="2">
    <source>
        <dbReference type="Proteomes" id="UP000015104"/>
    </source>
</evidence>
<dbReference type="HOGENOM" id="CLU_2870466_0_0_1"/>
<reference evidence="2" key="1">
    <citation type="submission" date="2011-08" db="EMBL/GenBank/DDBJ databases">
        <authorList>
            <person name="Rombauts S."/>
        </authorList>
    </citation>
    <scope>NUCLEOTIDE SEQUENCE</scope>
    <source>
        <strain evidence="2">London</strain>
    </source>
</reference>
<dbReference type="GO" id="GO:0000931">
    <property type="term" value="C:gamma-tubulin ring complex"/>
    <property type="evidence" value="ECO:0007669"/>
    <property type="project" value="InterPro"/>
</dbReference>
<proteinExistence type="predicted"/>
<organism evidence="1 2">
    <name type="scientific">Tetranychus urticae</name>
    <name type="common">Two-spotted spider mite</name>
    <dbReference type="NCBI Taxonomy" id="32264"/>
    <lineage>
        <taxon>Eukaryota</taxon>
        <taxon>Metazoa</taxon>
        <taxon>Ecdysozoa</taxon>
        <taxon>Arthropoda</taxon>
        <taxon>Chelicerata</taxon>
        <taxon>Arachnida</taxon>
        <taxon>Acari</taxon>
        <taxon>Acariformes</taxon>
        <taxon>Trombidiformes</taxon>
        <taxon>Prostigmata</taxon>
        <taxon>Eleutherengona</taxon>
        <taxon>Raphignathae</taxon>
        <taxon>Tetranychoidea</taxon>
        <taxon>Tetranychidae</taxon>
        <taxon>Tetranychus</taxon>
    </lineage>
</organism>
<name>T1KTX1_TETUR</name>
<keyword evidence="2" id="KW-1185">Reference proteome</keyword>
<reference evidence="1" key="2">
    <citation type="submission" date="2015-06" db="UniProtKB">
        <authorList>
            <consortium name="EnsemblMetazoa"/>
        </authorList>
    </citation>
    <scope>IDENTIFICATION</scope>
</reference>
<dbReference type="AlphaFoldDB" id="T1KTX1"/>
<dbReference type="InterPro" id="IPR022214">
    <property type="entry name" value="MZT1"/>
</dbReference>
<dbReference type="Pfam" id="PF12554">
    <property type="entry name" value="MOZART1"/>
    <property type="match status" value="1"/>
</dbReference>
<protein>
    <submittedName>
        <fullName evidence="1">Uncharacterized protein</fullName>
    </submittedName>
</protein>
<evidence type="ECO:0000313" key="1">
    <source>
        <dbReference type="EnsemblMetazoa" id="tetur21g01310.1"/>
    </source>
</evidence>
<accession>T1KTX1</accession>
<dbReference type="GO" id="GO:0033566">
    <property type="term" value="P:gamma-tubulin complex localization"/>
    <property type="evidence" value="ECO:0007669"/>
    <property type="project" value="InterPro"/>
</dbReference>
<sequence length="64" mass="7189">MDHSSDEESPNVSNPTHSFTMVVEMSNLLKCDIDLEELTIAYRLIESNVNSKLLAHAIKSMKNP</sequence>